<dbReference type="EMBL" id="QQAX01000021">
    <property type="protein sequence ID" value="RDI41124.1"/>
    <property type="molecule type" value="Genomic_DNA"/>
</dbReference>
<comment type="caution">
    <text evidence="2">The sequence shown here is derived from an EMBL/GenBank/DDBJ whole genome shotgun (WGS) entry which is preliminary data.</text>
</comment>
<dbReference type="InterPro" id="IPR009649">
    <property type="entry name" value="TraU"/>
</dbReference>
<dbReference type="Proteomes" id="UP000254720">
    <property type="component" value="Unassembled WGS sequence"/>
</dbReference>
<protein>
    <submittedName>
        <fullName evidence="2">Conjugal transfer pilus assembly protein TraU</fullName>
    </submittedName>
</protein>
<dbReference type="AlphaFoldDB" id="A0A370GFE1"/>
<gene>
    <name evidence="2" type="ORF">C8D86_12122</name>
</gene>
<feature type="signal peptide" evidence="1">
    <location>
        <begin position="1"/>
        <end position="17"/>
    </location>
</feature>
<dbReference type="NCBIfam" id="NF010297">
    <property type="entry name" value="PRK13737.1"/>
    <property type="match status" value="1"/>
</dbReference>
<evidence type="ECO:0000256" key="1">
    <source>
        <dbReference type="SAM" id="SignalP"/>
    </source>
</evidence>
<sequence length="334" mass="36903">MRLVNFFLMLISCLVMTFSYSGNLCHGKFANPITDICWSCLFPITIGNANVFSGNQPDTANPSLPICTCPMVPAGVRIGISLGFWEPVALVDVTRHPYCMVNLGGLQLASGQFGADGEVDNSDPSQGGSFYYVHWYKFPLMYWLNILTDLFCVEKGDLDIAYLTELDPTWHDDELTFLLNPEALLFGNMIAQAACSADSIATLAGLPIDTLFWCAGSQGSMYPLNGVVQEHIGGVQASTLMTERMTYKMHREGLLWDSIGQNSPTLCYQYPSPIIPKSRYRYQMINPIPTASGGEDGCHAFGHSTTLWGSLHEYPYAGEDFGYLVWRKRNCCAG</sequence>
<accession>A0A370GFE1</accession>
<dbReference type="Pfam" id="PF06834">
    <property type="entry name" value="TraU"/>
    <property type="match status" value="1"/>
</dbReference>
<keyword evidence="1" id="KW-0732">Signal</keyword>
<organism evidence="2 3">
    <name type="scientific">Aquicella lusitana</name>
    <dbReference type="NCBI Taxonomy" id="254246"/>
    <lineage>
        <taxon>Bacteria</taxon>
        <taxon>Pseudomonadati</taxon>
        <taxon>Pseudomonadota</taxon>
        <taxon>Gammaproteobacteria</taxon>
        <taxon>Legionellales</taxon>
        <taxon>Coxiellaceae</taxon>
        <taxon>Aquicella</taxon>
    </lineage>
</organism>
<proteinExistence type="predicted"/>
<dbReference type="RefSeq" id="WP_114835003.1">
    <property type="nucleotide sequence ID" value="NZ_LR699117.1"/>
</dbReference>
<evidence type="ECO:0000313" key="3">
    <source>
        <dbReference type="Proteomes" id="UP000254720"/>
    </source>
</evidence>
<name>A0A370GFE1_9COXI</name>
<reference evidence="2 3" key="1">
    <citation type="submission" date="2018-07" db="EMBL/GenBank/DDBJ databases">
        <title>Genomic Encyclopedia of Type Strains, Phase IV (KMG-IV): sequencing the most valuable type-strain genomes for metagenomic binning, comparative biology and taxonomic classification.</title>
        <authorList>
            <person name="Goeker M."/>
        </authorList>
    </citation>
    <scope>NUCLEOTIDE SEQUENCE [LARGE SCALE GENOMIC DNA]</scope>
    <source>
        <strain evidence="2 3">DSM 16500</strain>
    </source>
</reference>
<dbReference type="OrthoDB" id="9788211at2"/>
<feature type="chain" id="PRO_5016605825" evidence="1">
    <location>
        <begin position="18"/>
        <end position="334"/>
    </location>
</feature>
<keyword evidence="3" id="KW-1185">Reference proteome</keyword>
<evidence type="ECO:0000313" key="2">
    <source>
        <dbReference type="EMBL" id="RDI41124.1"/>
    </source>
</evidence>